<dbReference type="GO" id="GO:0005085">
    <property type="term" value="F:guanyl-nucleotide exchange factor activity"/>
    <property type="evidence" value="ECO:0007669"/>
    <property type="project" value="TreeGrafter"/>
</dbReference>
<comment type="similarity">
    <text evidence="1 4">Belongs to the eIF-2B alpha/beta/delta subunits family.</text>
</comment>
<dbReference type="Gene3D" id="3.40.50.10470">
    <property type="entry name" value="Translation initiation factor eif-2b, domain 2"/>
    <property type="match status" value="1"/>
</dbReference>
<reference evidence="5 6" key="1">
    <citation type="submission" date="2018-09" db="EMBL/GenBank/DDBJ databases">
        <title>Marinorhizobium profundi gen. nov., sp. nov., isolated from a deep-sea sediment sample from the New Britain Trench and proposal of Marinorhizobiaceae fam. nov. in the order Rhizobiales of the class Alphaproteobacteria.</title>
        <authorList>
            <person name="Cao J."/>
        </authorList>
    </citation>
    <scope>NUCLEOTIDE SEQUENCE [LARGE SCALE GENOMIC DNA]</scope>
    <source>
        <strain evidence="5 6">WS11</strain>
    </source>
</reference>
<dbReference type="PANTHER" id="PTHR45860:SF1">
    <property type="entry name" value="TRANSLATION INITIATION FACTOR EIF-2B SUBUNIT ALPHA"/>
    <property type="match status" value="1"/>
</dbReference>
<dbReference type="Pfam" id="PF01008">
    <property type="entry name" value="IF-2B"/>
    <property type="match status" value="1"/>
</dbReference>
<accession>A0A3S9B7T7</accession>
<gene>
    <name evidence="5" type="ORF">D5400_18205</name>
</gene>
<evidence type="ECO:0000256" key="3">
    <source>
        <dbReference type="ARBA" id="ARBA00022917"/>
    </source>
</evidence>
<dbReference type="InterPro" id="IPR051501">
    <property type="entry name" value="eIF2B_alpha/beta/delta"/>
</dbReference>
<dbReference type="EMBL" id="CP032509">
    <property type="protein sequence ID" value="AZN72957.1"/>
    <property type="molecule type" value="Genomic_DNA"/>
</dbReference>
<evidence type="ECO:0000256" key="1">
    <source>
        <dbReference type="ARBA" id="ARBA00007251"/>
    </source>
</evidence>
<evidence type="ECO:0000256" key="2">
    <source>
        <dbReference type="ARBA" id="ARBA00022540"/>
    </source>
</evidence>
<organism evidence="5 6">
    <name type="scientific">Georhizobium profundi</name>
    <dbReference type="NCBI Taxonomy" id="2341112"/>
    <lineage>
        <taxon>Bacteria</taxon>
        <taxon>Pseudomonadati</taxon>
        <taxon>Pseudomonadota</taxon>
        <taxon>Alphaproteobacteria</taxon>
        <taxon>Hyphomicrobiales</taxon>
        <taxon>Rhizobiaceae</taxon>
        <taxon>Georhizobium</taxon>
    </lineage>
</organism>
<dbReference type="PANTHER" id="PTHR45860">
    <property type="entry name" value="TRANSLATION INITIATION FACTOR EIF-2B SUBUNIT ALPHA"/>
    <property type="match status" value="1"/>
</dbReference>
<keyword evidence="3" id="KW-0648">Protein biosynthesis</keyword>
<name>A0A3S9B7T7_9HYPH</name>
<dbReference type="InterPro" id="IPR000649">
    <property type="entry name" value="IF-2B-related"/>
</dbReference>
<keyword evidence="2" id="KW-0396">Initiation factor</keyword>
<evidence type="ECO:0000313" key="5">
    <source>
        <dbReference type="EMBL" id="AZN72957.1"/>
    </source>
</evidence>
<keyword evidence="6" id="KW-1185">Reference proteome</keyword>
<dbReference type="OrthoDB" id="9803436at2"/>
<evidence type="ECO:0000313" key="6">
    <source>
        <dbReference type="Proteomes" id="UP000268192"/>
    </source>
</evidence>
<dbReference type="GO" id="GO:0003743">
    <property type="term" value="F:translation initiation factor activity"/>
    <property type="evidence" value="ECO:0007669"/>
    <property type="project" value="UniProtKB-KW"/>
</dbReference>
<dbReference type="AlphaFoldDB" id="A0A3S9B7T7"/>
<evidence type="ECO:0000256" key="4">
    <source>
        <dbReference type="RuleBase" id="RU003814"/>
    </source>
</evidence>
<dbReference type="KEGG" id="abaw:D5400_18205"/>
<dbReference type="InterPro" id="IPR042529">
    <property type="entry name" value="IF_2B-like_C"/>
</dbReference>
<dbReference type="InterPro" id="IPR037171">
    <property type="entry name" value="NagB/RpiA_transferase-like"/>
</dbReference>
<proteinExistence type="inferred from homology"/>
<dbReference type="Proteomes" id="UP000268192">
    <property type="component" value="Chromosome"/>
</dbReference>
<evidence type="ECO:0008006" key="7">
    <source>
        <dbReference type="Google" id="ProtNLM"/>
    </source>
</evidence>
<dbReference type="SUPFAM" id="SSF100950">
    <property type="entry name" value="NagB/RpiA/CoA transferase-like"/>
    <property type="match status" value="1"/>
</dbReference>
<sequence>MSMPSSRGTRTDDRTRISVRLRETCMPERRFDHVRELEALGLAPPDDQTMHFLWQIVDEGVLGASRHVELGNQLILHLIGSGSDGVDRARRAAAFIARTRGQDTPVIGNSLDLLLAGIESLPVDEQGATLRARIEDWSKGAAARKSALVDAGVRHLSQARGIMAFDYSSTVAAIVLELAKTRPDLLVVVPESRAIAGGARYLEEFVPAQLNVRFIPDAAIEHGLAMCDAALFGVETLRADGSFLNTIGSRMIARLAVPMGVEIYGATDLMKLDRRSYGGHRPEPAIRGYDKVLKAGLEISGIEHVDTSAPELEVVPPNLTTGLITEYGIVPPAAIWALGREKFGLGERP</sequence>
<protein>
    <recommendedName>
        <fullName evidence="7">Initiation factor 2B</fullName>
    </recommendedName>
</protein>